<protein>
    <submittedName>
        <fullName evidence="1">Uncharacterized protein</fullName>
    </submittedName>
</protein>
<dbReference type="Proteomes" id="UP000821865">
    <property type="component" value="Chromosome 2"/>
</dbReference>
<dbReference type="EMBL" id="CM023471">
    <property type="protein sequence ID" value="KAH7966317.1"/>
    <property type="molecule type" value="Genomic_DNA"/>
</dbReference>
<reference evidence="1" key="1">
    <citation type="submission" date="2020-05" db="EMBL/GenBank/DDBJ databases">
        <title>Large-scale comparative analyses of tick genomes elucidate their genetic diversity and vector capacities.</title>
        <authorList>
            <person name="Jia N."/>
            <person name="Wang J."/>
            <person name="Shi W."/>
            <person name="Du L."/>
            <person name="Sun Y."/>
            <person name="Zhan W."/>
            <person name="Jiang J."/>
            <person name="Wang Q."/>
            <person name="Zhang B."/>
            <person name="Ji P."/>
            <person name="Sakyi L.B."/>
            <person name="Cui X."/>
            <person name="Yuan T."/>
            <person name="Jiang B."/>
            <person name="Yang W."/>
            <person name="Lam T.T.-Y."/>
            <person name="Chang Q."/>
            <person name="Ding S."/>
            <person name="Wang X."/>
            <person name="Zhu J."/>
            <person name="Ruan X."/>
            <person name="Zhao L."/>
            <person name="Wei J."/>
            <person name="Que T."/>
            <person name="Du C."/>
            <person name="Cheng J."/>
            <person name="Dai P."/>
            <person name="Han X."/>
            <person name="Huang E."/>
            <person name="Gao Y."/>
            <person name="Liu J."/>
            <person name="Shao H."/>
            <person name="Ye R."/>
            <person name="Li L."/>
            <person name="Wei W."/>
            <person name="Wang X."/>
            <person name="Wang C."/>
            <person name="Yang T."/>
            <person name="Huo Q."/>
            <person name="Li W."/>
            <person name="Guo W."/>
            <person name="Chen H."/>
            <person name="Zhou L."/>
            <person name="Ni X."/>
            <person name="Tian J."/>
            <person name="Zhou Y."/>
            <person name="Sheng Y."/>
            <person name="Liu T."/>
            <person name="Pan Y."/>
            <person name="Xia L."/>
            <person name="Li J."/>
            <person name="Zhao F."/>
            <person name="Cao W."/>
        </authorList>
    </citation>
    <scope>NUCLEOTIDE SEQUENCE</scope>
    <source>
        <strain evidence="1">Dsil-2018</strain>
    </source>
</reference>
<evidence type="ECO:0000313" key="1">
    <source>
        <dbReference type="EMBL" id="KAH7966317.1"/>
    </source>
</evidence>
<sequence length="1139" mass="126593">MSSSSEDLSSTLQDALAKPKLKAKAVRTKRLMSVPEATPYAGRRLPSSTAVGKRFTSPSSLGNKTSGRRPKASRKAPSKLVSPSHFAPQEMTRNLPQHITAADRQPLTTNSGGKRIQLETPHSTPASRSVRKTIRHQQTKAKEAAPSEESPSPTTKSTSPSDSSPAVQTLDVAKNSTHRATGNIPPSKEQRNRGTSNAKRSATESSSEDIFEIEHPLLRVPTSEDLVRAEIKPKNARNSSLFPPPGAAQCSYQKVPKFAAKSRSRPPSAITLDDLAERLQKTPTPRQVSKTKAAFVMSNTAAVGPPAYSEQTSRQRRCLADDASAGRCSFTGERPVRSKRSSTSFNASRLVESNAGLPLISREQFKRAASSTQARSAIALTLDDMAESYNDRTWWPRRLPSVTTQGNALHGDRPDSKPVMYEEARAPPSRSAAPEGFAPGDYEVRHHGMSREEYLLYPLAVFLFVGFVLVVTFIVIPRHRFSKHENPYKEQLNGICQSPSCSRDAVYLNSLLSWDQVNPCHDFYAFVCRQWTGRYATPSPGSSVSADDDFASFLENKLYVRLQDDSSETSSNLRPIIDLHQKCMDTRRIEDDEWNPLLELMSLVFLEGFPLTPPVRKSLSVWRTAAKLLRKTGTAALLGIGVYSNPSTVHTDLVSIGLPDTLIHNDYIDISEAIRLYTSAAFAAMNALKKQYIPPSFTLSIIKFASDLEKLADIAPTENASRVNSLQSFPQLIIFLEEIFDDVRSTLYFGESTEVMIQPAVAVNRILQLADNTDLATVMNYLGVRLMIQVSPFIPHSGLTEFYSVLLYGKRRGNLPRWQLCLRATEKALFPLTNLAIVTDLSAHVSASGLYDLTSDIVAEFQNDIDTSPYFTEESRTIIRSILNTTRLLVARPGWLNDSVAIDAYVQTLPVKLASARNSLDAYVIYHERTFLASLARGSTQRWSRSAFSTDCWYEPNLDTIYVPLLVFNISRALDEGTDAIQLSRAGPRLMRCAFDALLFKTRASTGVHQRWLKGETETKLREVEACLDSREASQTTRFQRTRDVLAAHFSLGLFLKAVRRSRHPIALTLPQNRSVTQEQLFFIYLMLQSCEQSGGVENRAPSAGYDWNIALRNTKDFPAMFLCNAESPMNVQKKCLDV</sequence>
<evidence type="ECO:0000313" key="2">
    <source>
        <dbReference type="Proteomes" id="UP000821865"/>
    </source>
</evidence>
<organism evidence="1 2">
    <name type="scientific">Dermacentor silvarum</name>
    <name type="common">Tick</name>
    <dbReference type="NCBI Taxonomy" id="543639"/>
    <lineage>
        <taxon>Eukaryota</taxon>
        <taxon>Metazoa</taxon>
        <taxon>Ecdysozoa</taxon>
        <taxon>Arthropoda</taxon>
        <taxon>Chelicerata</taxon>
        <taxon>Arachnida</taxon>
        <taxon>Acari</taxon>
        <taxon>Parasitiformes</taxon>
        <taxon>Ixodida</taxon>
        <taxon>Ixodoidea</taxon>
        <taxon>Ixodidae</taxon>
        <taxon>Rhipicephalinae</taxon>
        <taxon>Dermacentor</taxon>
    </lineage>
</organism>
<gene>
    <name evidence="1" type="ORF">HPB49_015283</name>
</gene>
<keyword evidence="2" id="KW-1185">Reference proteome</keyword>
<proteinExistence type="predicted"/>
<comment type="caution">
    <text evidence="1">The sequence shown here is derived from an EMBL/GenBank/DDBJ whole genome shotgun (WGS) entry which is preliminary data.</text>
</comment>
<name>A0ACB8DDR9_DERSI</name>
<accession>A0ACB8DDR9</accession>